<dbReference type="GO" id="GO:0046872">
    <property type="term" value="F:metal ion binding"/>
    <property type="evidence" value="ECO:0007669"/>
    <property type="project" value="UniProtKB-KW"/>
</dbReference>
<reference evidence="6" key="1">
    <citation type="submission" date="2017-01" db="EMBL/GenBank/DDBJ databases">
        <authorList>
            <person name="Varghese N."/>
            <person name="Submissions S."/>
        </authorList>
    </citation>
    <scope>NUCLEOTIDE SEQUENCE [LARGE SCALE GENOMIC DNA]</scope>
    <source>
        <strain evidence="6">type strain: HArc-</strain>
    </source>
</reference>
<dbReference type="RefSeq" id="WP_076610869.1">
    <property type="nucleotide sequence ID" value="NZ_FTNR01000028.1"/>
</dbReference>
<dbReference type="OrthoDB" id="299212at2157"/>
<sequence length="285" mass="32084">MPYSGYQDYFDRKLIISVATTGGHHGKEANPNLPLEPEEIARDIRECEKAGASIVHLHARTDDGETTKDLERYQAMRDAIDEHCDDIIVNFTTGGGGVYSREERIAPILETEPRPEMATVDIGPMNFGQTRTAINPREQNEEYAERMREAGVKPELEIFNPGHIPEMQHLIDEDLLEEPYWCTLILGMQTGTPAHPRNLINLVDNIPDPVEWQALAVGRHQLPLTTMAITLGGHVRVGMEDNIYYRKDELAESNAQLVRRIARIAGELERPIASPAETREMLGIE</sequence>
<dbReference type="Proteomes" id="UP000185936">
    <property type="component" value="Unassembled WGS sequence"/>
</dbReference>
<keyword evidence="2" id="KW-0808">Transferase</keyword>
<dbReference type="Pfam" id="PF05853">
    <property type="entry name" value="BKACE"/>
    <property type="match status" value="1"/>
</dbReference>
<dbReference type="PANTHER" id="PTHR37418">
    <property type="entry name" value="3-KETO-5-AMINOHEXANOATE CLEAVAGE ENZYME-RELATED"/>
    <property type="match status" value="1"/>
</dbReference>
<dbReference type="InterPro" id="IPR008567">
    <property type="entry name" value="BKACE"/>
</dbReference>
<evidence type="ECO:0000256" key="2">
    <source>
        <dbReference type="ARBA" id="ARBA00022679"/>
    </source>
</evidence>
<proteinExistence type="predicted"/>
<accession>A0A1N7H6R9</accession>
<gene>
    <name evidence="5" type="ORF">SAMN05421752_1285</name>
</gene>
<name>A0A1N7H6R9_9EURY</name>
<evidence type="ECO:0000313" key="5">
    <source>
        <dbReference type="EMBL" id="SIS20574.1"/>
    </source>
</evidence>
<comment type="cofactor">
    <cofactor evidence="1">
        <name>Zn(2+)</name>
        <dbReference type="ChEBI" id="CHEBI:29105"/>
    </cofactor>
</comment>
<keyword evidence="6" id="KW-1185">Reference proteome</keyword>
<keyword evidence="3" id="KW-0479">Metal-binding</keyword>
<evidence type="ECO:0000256" key="3">
    <source>
        <dbReference type="ARBA" id="ARBA00022723"/>
    </source>
</evidence>
<dbReference type="EMBL" id="FTNR01000028">
    <property type="protein sequence ID" value="SIS20574.1"/>
    <property type="molecule type" value="Genomic_DNA"/>
</dbReference>
<dbReference type="AlphaFoldDB" id="A0A1N7H6R9"/>
<dbReference type="PANTHER" id="PTHR37418:SF2">
    <property type="entry name" value="3-KETO-5-AMINOHEXANOATE CLEAVAGE ENZYME"/>
    <property type="match status" value="1"/>
</dbReference>
<dbReference type="InterPro" id="IPR013785">
    <property type="entry name" value="Aldolase_TIM"/>
</dbReference>
<evidence type="ECO:0000256" key="4">
    <source>
        <dbReference type="ARBA" id="ARBA00022833"/>
    </source>
</evidence>
<organism evidence="5 6">
    <name type="scientific">Natronorubrum thiooxidans</name>
    <dbReference type="NCBI Taxonomy" id="308853"/>
    <lineage>
        <taxon>Archaea</taxon>
        <taxon>Methanobacteriati</taxon>
        <taxon>Methanobacteriota</taxon>
        <taxon>Stenosarchaea group</taxon>
        <taxon>Halobacteria</taxon>
        <taxon>Halobacteriales</taxon>
        <taxon>Natrialbaceae</taxon>
        <taxon>Natronorubrum</taxon>
    </lineage>
</organism>
<evidence type="ECO:0000313" key="6">
    <source>
        <dbReference type="Proteomes" id="UP000185936"/>
    </source>
</evidence>
<keyword evidence="4" id="KW-0862">Zinc</keyword>
<dbReference type="STRING" id="308853.SAMN05421752_1285"/>
<dbReference type="GO" id="GO:0043720">
    <property type="term" value="F:3-keto-5-aminohexanoate cleavage activity"/>
    <property type="evidence" value="ECO:0007669"/>
    <property type="project" value="InterPro"/>
</dbReference>
<protein>
    <submittedName>
        <fullName evidence="5">3-keto-5-aminohexanoate cleavage enzyme</fullName>
    </submittedName>
</protein>
<evidence type="ECO:0000256" key="1">
    <source>
        <dbReference type="ARBA" id="ARBA00001947"/>
    </source>
</evidence>
<dbReference type="Gene3D" id="3.20.20.70">
    <property type="entry name" value="Aldolase class I"/>
    <property type="match status" value="1"/>
</dbReference>